<dbReference type="InterPro" id="IPR003103">
    <property type="entry name" value="BAG_domain"/>
</dbReference>
<organism evidence="3 4">
    <name type="scientific">Genlisea aurea</name>
    <dbReference type="NCBI Taxonomy" id="192259"/>
    <lineage>
        <taxon>Eukaryota</taxon>
        <taxon>Viridiplantae</taxon>
        <taxon>Streptophyta</taxon>
        <taxon>Embryophyta</taxon>
        <taxon>Tracheophyta</taxon>
        <taxon>Spermatophyta</taxon>
        <taxon>Magnoliopsida</taxon>
        <taxon>eudicotyledons</taxon>
        <taxon>Gunneridae</taxon>
        <taxon>Pentapetalae</taxon>
        <taxon>asterids</taxon>
        <taxon>lamiids</taxon>
        <taxon>Lamiales</taxon>
        <taxon>Lentibulariaceae</taxon>
        <taxon>Genlisea</taxon>
    </lineage>
</organism>
<dbReference type="SUPFAM" id="SSF63491">
    <property type="entry name" value="BAG domain"/>
    <property type="match status" value="1"/>
</dbReference>
<dbReference type="PANTHER" id="PTHR12329:SF38">
    <property type="entry name" value="BAG FAMILY MOLECULAR CHAPERONE REGULATOR-LIKE PROTEIN"/>
    <property type="match status" value="1"/>
</dbReference>
<evidence type="ECO:0000313" key="3">
    <source>
        <dbReference type="EMBL" id="EPS74035.1"/>
    </source>
</evidence>
<dbReference type="OrthoDB" id="417450at2759"/>
<name>S8D3Q3_9LAMI</name>
<sequence length="79" mass="8850">ASKEIASVEFQVDKLTKQVSAIEIEMQCGRKVGEIQVKNLIESSMNQLIKLDSIAASGELKSQRRMLVKRVQECIESLD</sequence>
<keyword evidence="4" id="KW-1185">Reference proteome</keyword>
<dbReference type="InterPro" id="IPR039773">
    <property type="entry name" value="BAG_chaperone_regulator"/>
</dbReference>
<proteinExistence type="predicted"/>
<dbReference type="InterPro" id="IPR036533">
    <property type="entry name" value="BAG_dom_sf"/>
</dbReference>
<dbReference type="PANTHER" id="PTHR12329">
    <property type="entry name" value="BCL2-ASSOCIATED ATHANOGENE"/>
    <property type="match status" value="1"/>
</dbReference>
<evidence type="ECO:0000313" key="4">
    <source>
        <dbReference type="Proteomes" id="UP000015453"/>
    </source>
</evidence>
<evidence type="ECO:0000256" key="1">
    <source>
        <dbReference type="ARBA" id="ARBA00023186"/>
    </source>
</evidence>
<keyword evidence="1" id="KW-0143">Chaperone</keyword>
<dbReference type="Pfam" id="PF02179">
    <property type="entry name" value="BAG"/>
    <property type="match status" value="1"/>
</dbReference>
<feature type="non-terminal residue" evidence="3">
    <location>
        <position position="1"/>
    </location>
</feature>
<feature type="non-terminal residue" evidence="3">
    <location>
        <position position="79"/>
    </location>
</feature>
<dbReference type="Gene3D" id="1.20.58.120">
    <property type="entry name" value="BAG domain"/>
    <property type="match status" value="1"/>
</dbReference>
<dbReference type="Proteomes" id="UP000015453">
    <property type="component" value="Unassembled WGS sequence"/>
</dbReference>
<accession>S8D3Q3</accession>
<comment type="caution">
    <text evidence="3">The sequence shown here is derived from an EMBL/GenBank/DDBJ whole genome shotgun (WGS) entry which is preliminary data.</text>
</comment>
<dbReference type="AlphaFoldDB" id="S8D3Q3"/>
<evidence type="ECO:0000259" key="2">
    <source>
        <dbReference type="Pfam" id="PF02179"/>
    </source>
</evidence>
<dbReference type="EMBL" id="AUSU01000211">
    <property type="protein sequence ID" value="EPS74035.1"/>
    <property type="molecule type" value="Genomic_DNA"/>
</dbReference>
<dbReference type="GO" id="GO:0005737">
    <property type="term" value="C:cytoplasm"/>
    <property type="evidence" value="ECO:0007669"/>
    <property type="project" value="TreeGrafter"/>
</dbReference>
<reference evidence="3 4" key="1">
    <citation type="journal article" date="2013" name="BMC Genomics">
        <title>The miniature genome of a carnivorous plant Genlisea aurea contains a low number of genes and short non-coding sequences.</title>
        <authorList>
            <person name="Leushkin E.V."/>
            <person name="Sutormin R.A."/>
            <person name="Nabieva E.R."/>
            <person name="Penin A.A."/>
            <person name="Kondrashov A.S."/>
            <person name="Logacheva M.D."/>
        </authorList>
    </citation>
    <scope>NUCLEOTIDE SEQUENCE [LARGE SCALE GENOMIC DNA]</scope>
</reference>
<dbReference type="GO" id="GO:0000774">
    <property type="term" value="F:adenyl-nucleotide exchange factor activity"/>
    <property type="evidence" value="ECO:0007669"/>
    <property type="project" value="TreeGrafter"/>
</dbReference>
<protein>
    <recommendedName>
        <fullName evidence="2">BAG domain-containing protein</fullName>
    </recommendedName>
</protein>
<dbReference type="GO" id="GO:0051087">
    <property type="term" value="F:protein-folding chaperone binding"/>
    <property type="evidence" value="ECO:0007669"/>
    <property type="project" value="InterPro"/>
</dbReference>
<dbReference type="GO" id="GO:0050821">
    <property type="term" value="P:protein stabilization"/>
    <property type="evidence" value="ECO:0007669"/>
    <property type="project" value="TreeGrafter"/>
</dbReference>
<feature type="domain" description="BAG" evidence="2">
    <location>
        <begin position="5"/>
        <end position="79"/>
    </location>
</feature>
<gene>
    <name evidence="3" type="ORF">M569_00735</name>
</gene>